<gene>
    <name evidence="12" type="ORF">SAMN06297387_107172</name>
</gene>
<dbReference type="InterPro" id="IPR001709">
    <property type="entry name" value="Flavoprot_Pyr_Nucl_cyt_Rdtase"/>
</dbReference>
<evidence type="ECO:0000256" key="8">
    <source>
        <dbReference type="ARBA" id="ARBA00023014"/>
    </source>
</evidence>
<dbReference type="EMBL" id="OCNE01000007">
    <property type="protein sequence ID" value="SOD62798.1"/>
    <property type="molecule type" value="Genomic_DNA"/>
</dbReference>
<comment type="cofactor">
    <cofactor evidence="1">
        <name>FAD</name>
        <dbReference type="ChEBI" id="CHEBI:57692"/>
    </cofactor>
</comment>
<dbReference type="OrthoDB" id="9796486at2"/>
<dbReference type="PRINTS" id="PR00371">
    <property type="entry name" value="FPNCR"/>
</dbReference>
<dbReference type="GO" id="GO:0050660">
    <property type="term" value="F:flavin adenine dinucleotide binding"/>
    <property type="evidence" value="ECO:0007669"/>
    <property type="project" value="TreeGrafter"/>
</dbReference>
<evidence type="ECO:0000259" key="10">
    <source>
        <dbReference type="PROSITE" id="PS51085"/>
    </source>
</evidence>
<keyword evidence="2" id="KW-0285">Flavoprotein</keyword>
<dbReference type="Proteomes" id="UP000219072">
    <property type="component" value="Unassembled WGS sequence"/>
</dbReference>
<keyword evidence="13" id="KW-1185">Reference proteome</keyword>
<dbReference type="GO" id="GO:0016491">
    <property type="term" value="F:oxidoreductase activity"/>
    <property type="evidence" value="ECO:0007669"/>
    <property type="project" value="UniProtKB-KW"/>
</dbReference>
<evidence type="ECO:0000256" key="7">
    <source>
        <dbReference type="ARBA" id="ARBA00023004"/>
    </source>
</evidence>
<dbReference type="Pfam" id="PF00970">
    <property type="entry name" value="FAD_binding_6"/>
    <property type="match status" value="1"/>
</dbReference>
<dbReference type="NCBIfam" id="TIGR02160">
    <property type="entry name" value="PA_CoA_Oxy5"/>
    <property type="match status" value="1"/>
</dbReference>
<feature type="domain" description="FAD-binding FR-type" evidence="11">
    <location>
        <begin position="14"/>
        <end position="117"/>
    </location>
</feature>
<dbReference type="InterPro" id="IPR039261">
    <property type="entry name" value="FNR_nucleotide-bd"/>
</dbReference>
<dbReference type="SUPFAM" id="SSF63380">
    <property type="entry name" value="Riboflavin synthase domain-like"/>
    <property type="match status" value="1"/>
</dbReference>
<dbReference type="Gene3D" id="3.40.50.80">
    <property type="entry name" value="Nucleotide-binding domain of ferredoxin-NADP reductase (FNR) module"/>
    <property type="match status" value="1"/>
</dbReference>
<feature type="region of interest" description="Disordered" evidence="9">
    <location>
        <begin position="255"/>
        <end position="277"/>
    </location>
</feature>
<dbReference type="InterPro" id="IPR006058">
    <property type="entry name" value="2Fe2S_fd_BS"/>
</dbReference>
<keyword evidence="6" id="KW-0560">Oxidoreductase</keyword>
<dbReference type="CDD" id="cd00207">
    <property type="entry name" value="fer2"/>
    <property type="match status" value="1"/>
</dbReference>
<dbReference type="PANTHER" id="PTHR47354:SF8">
    <property type="entry name" value="1,2-PHENYLACETYL-COA EPOXIDASE, SUBUNIT E"/>
    <property type="match status" value="1"/>
</dbReference>
<dbReference type="InterPro" id="IPR017938">
    <property type="entry name" value="Riboflavin_synthase-like_b-brl"/>
</dbReference>
<feature type="domain" description="2Fe-2S ferredoxin-type" evidence="10">
    <location>
        <begin position="277"/>
        <end position="366"/>
    </location>
</feature>
<keyword evidence="7" id="KW-0408">Iron</keyword>
<evidence type="ECO:0000256" key="2">
    <source>
        <dbReference type="ARBA" id="ARBA00022630"/>
    </source>
</evidence>
<dbReference type="RefSeq" id="WP_097231265.1">
    <property type="nucleotide sequence ID" value="NZ_OCNE01000007.1"/>
</dbReference>
<sequence length="366" mass="38785">MGAPASAAPASRRGVFHRLRIARVERLCGDAVAVTFAVPEALADAFAFAPGQWLTVRRWVDGREERRSYSLCAEAGAPPRIGVRRVPGGLVSPWFVESAAPGDEVEVAPPSGTFTPDLSVPDHHVLVAAGSGVTPMVSIAASVLRRSPGGRVTLLYGNRASDTVMFADELAELKDAHPTRFQLVHVLSREPREVDVLSGRLDGPRLALLARALLDPGVAHRWWLCGPLPMVVEARQALARLGVAPERVRGELFHAADEEPPPARRAAGPAGPEGPTSRVTVVLDGRASTVALPAGGRVLDGAQRARPELPFACRGGVCGTCRARVVEGRAVMRRNFALEPAEVAAGYVLTCQAVPDSEALTLDYDG</sequence>
<reference evidence="12 13" key="1">
    <citation type="submission" date="2017-09" db="EMBL/GenBank/DDBJ databases">
        <authorList>
            <person name="Ehlers B."/>
            <person name="Leendertz F.H."/>
        </authorList>
    </citation>
    <scope>NUCLEOTIDE SEQUENCE [LARGE SCALE GENOMIC DNA]</scope>
    <source>
        <strain evidence="12 13">CGMCC 4.7095</strain>
    </source>
</reference>
<keyword evidence="8" id="KW-0411">Iron-sulfur</keyword>
<dbReference type="AlphaFoldDB" id="A0A286DVV8"/>
<dbReference type="Pfam" id="PF00175">
    <property type="entry name" value="NAD_binding_1"/>
    <property type="match status" value="1"/>
</dbReference>
<dbReference type="Gene3D" id="2.40.30.10">
    <property type="entry name" value="Translation factors"/>
    <property type="match status" value="1"/>
</dbReference>
<dbReference type="PROSITE" id="PS51085">
    <property type="entry name" value="2FE2S_FER_2"/>
    <property type="match status" value="1"/>
</dbReference>
<evidence type="ECO:0000256" key="1">
    <source>
        <dbReference type="ARBA" id="ARBA00001974"/>
    </source>
</evidence>
<protein>
    <submittedName>
        <fullName evidence="12">Ring-1,2-phenylacetyl-CoA epoxidase subunit PaaE</fullName>
    </submittedName>
</protein>
<evidence type="ECO:0000256" key="9">
    <source>
        <dbReference type="SAM" id="MobiDB-lite"/>
    </source>
</evidence>
<dbReference type="GO" id="GO:0010124">
    <property type="term" value="P:phenylacetate catabolic process"/>
    <property type="evidence" value="ECO:0007669"/>
    <property type="project" value="InterPro"/>
</dbReference>
<dbReference type="Gene3D" id="3.10.20.30">
    <property type="match status" value="1"/>
</dbReference>
<feature type="compositionally biased region" description="Low complexity" evidence="9">
    <location>
        <begin position="264"/>
        <end position="275"/>
    </location>
</feature>
<evidence type="ECO:0000256" key="5">
    <source>
        <dbReference type="ARBA" id="ARBA00022827"/>
    </source>
</evidence>
<keyword evidence="4" id="KW-0479">Metal-binding</keyword>
<evidence type="ECO:0000259" key="11">
    <source>
        <dbReference type="PROSITE" id="PS51384"/>
    </source>
</evidence>
<dbReference type="PANTHER" id="PTHR47354">
    <property type="entry name" value="NADH OXIDOREDUCTASE HCR"/>
    <property type="match status" value="1"/>
</dbReference>
<dbReference type="InterPro" id="IPR008333">
    <property type="entry name" value="Cbr1-like_FAD-bd_dom"/>
</dbReference>
<evidence type="ECO:0000313" key="12">
    <source>
        <dbReference type="EMBL" id="SOD62798.1"/>
    </source>
</evidence>
<dbReference type="InterPro" id="IPR017927">
    <property type="entry name" value="FAD-bd_FR_type"/>
</dbReference>
<evidence type="ECO:0000256" key="3">
    <source>
        <dbReference type="ARBA" id="ARBA00022714"/>
    </source>
</evidence>
<dbReference type="InterPro" id="IPR001041">
    <property type="entry name" value="2Fe-2S_ferredoxin-type"/>
</dbReference>
<dbReference type="InterPro" id="IPR001433">
    <property type="entry name" value="OxRdtase_FAD/NAD-bd"/>
</dbReference>
<keyword evidence="3" id="KW-0001">2Fe-2S</keyword>
<dbReference type="InterPro" id="IPR036010">
    <property type="entry name" value="2Fe-2S_ferredoxin-like_sf"/>
</dbReference>
<dbReference type="GO" id="GO:0046872">
    <property type="term" value="F:metal ion binding"/>
    <property type="evidence" value="ECO:0007669"/>
    <property type="project" value="UniProtKB-KW"/>
</dbReference>
<dbReference type="SUPFAM" id="SSF52343">
    <property type="entry name" value="Ferredoxin reductase-like, C-terminal NADP-linked domain"/>
    <property type="match status" value="1"/>
</dbReference>
<dbReference type="Pfam" id="PF00111">
    <property type="entry name" value="Fer2"/>
    <property type="match status" value="1"/>
</dbReference>
<dbReference type="GO" id="GO:0051537">
    <property type="term" value="F:2 iron, 2 sulfur cluster binding"/>
    <property type="evidence" value="ECO:0007669"/>
    <property type="project" value="UniProtKB-KW"/>
</dbReference>
<dbReference type="InterPro" id="IPR011884">
    <property type="entry name" value="PaaE"/>
</dbReference>
<evidence type="ECO:0000313" key="13">
    <source>
        <dbReference type="Proteomes" id="UP000219072"/>
    </source>
</evidence>
<name>A0A286DVV8_9ACTN</name>
<keyword evidence="5" id="KW-0274">FAD</keyword>
<evidence type="ECO:0000256" key="6">
    <source>
        <dbReference type="ARBA" id="ARBA00023002"/>
    </source>
</evidence>
<dbReference type="SUPFAM" id="SSF54292">
    <property type="entry name" value="2Fe-2S ferredoxin-like"/>
    <property type="match status" value="1"/>
</dbReference>
<organism evidence="12 13">
    <name type="scientific">Streptomyces zhaozhouensis</name>
    <dbReference type="NCBI Taxonomy" id="1300267"/>
    <lineage>
        <taxon>Bacteria</taxon>
        <taxon>Bacillati</taxon>
        <taxon>Actinomycetota</taxon>
        <taxon>Actinomycetes</taxon>
        <taxon>Kitasatosporales</taxon>
        <taxon>Streptomycetaceae</taxon>
        <taxon>Streptomyces</taxon>
    </lineage>
</organism>
<dbReference type="PRINTS" id="PR00410">
    <property type="entry name" value="PHEHYDRXLASE"/>
</dbReference>
<dbReference type="InterPro" id="IPR050415">
    <property type="entry name" value="MRET"/>
</dbReference>
<dbReference type="InterPro" id="IPR012675">
    <property type="entry name" value="Beta-grasp_dom_sf"/>
</dbReference>
<dbReference type="CDD" id="cd06214">
    <property type="entry name" value="PA_degradation_oxidoreductase_like"/>
    <property type="match status" value="1"/>
</dbReference>
<evidence type="ECO:0000256" key="4">
    <source>
        <dbReference type="ARBA" id="ARBA00022723"/>
    </source>
</evidence>
<proteinExistence type="predicted"/>
<dbReference type="PROSITE" id="PS51384">
    <property type="entry name" value="FAD_FR"/>
    <property type="match status" value="1"/>
</dbReference>
<dbReference type="PROSITE" id="PS00197">
    <property type="entry name" value="2FE2S_FER_1"/>
    <property type="match status" value="1"/>
</dbReference>
<accession>A0A286DVV8</accession>